<name>A0A5N5X834_9EURO</name>
<organism evidence="1 2">
    <name type="scientific">Aspergillus leporis</name>
    <dbReference type="NCBI Taxonomy" id="41062"/>
    <lineage>
        <taxon>Eukaryota</taxon>
        <taxon>Fungi</taxon>
        <taxon>Dikarya</taxon>
        <taxon>Ascomycota</taxon>
        <taxon>Pezizomycotina</taxon>
        <taxon>Eurotiomycetes</taxon>
        <taxon>Eurotiomycetidae</taxon>
        <taxon>Eurotiales</taxon>
        <taxon>Aspergillaceae</taxon>
        <taxon>Aspergillus</taxon>
        <taxon>Aspergillus subgen. Circumdati</taxon>
    </lineage>
</organism>
<dbReference type="OrthoDB" id="5401170at2759"/>
<dbReference type="EMBL" id="ML732175">
    <property type="protein sequence ID" value="KAB8076846.1"/>
    <property type="molecule type" value="Genomic_DNA"/>
</dbReference>
<keyword evidence="2" id="KW-1185">Reference proteome</keyword>
<evidence type="ECO:0000313" key="1">
    <source>
        <dbReference type="EMBL" id="KAB8076846.1"/>
    </source>
</evidence>
<sequence>MANPYSGFPWFDDDSWIGRELAFEEPAPPRWKVAQRISESESLFNEWEFETAALGPKRALSFYATVSTIKPKEPIPSHGTAARVSQVGAKQAQLDVDGLAQHEIDT</sequence>
<gene>
    <name evidence="1" type="ORF">BDV29DRAFT_154264</name>
</gene>
<dbReference type="AlphaFoldDB" id="A0A5N5X834"/>
<accession>A0A5N5X834</accession>
<evidence type="ECO:0000313" key="2">
    <source>
        <dbReference type="Proteomes" id="UP000326565"/>
    </source>
</evidence>
<reference evidence="1 2" key="1">
    <citation type="submission" date="2019-04" db="EMBL/GenBank/DDBJ databases">
        <title>Friends and foes A comparative genomics study of 23 Aspergillus species from section Flavi.</title>
        <authorList>
            <consortium name="DOE Joint Genome Institute"/>
            <person name="Kjaerbolling I."/>
            <person name="Vesth T."/>
            <person name="Frisvad J.C."/>
            <person name="Nybo J.L."/>
            <person name="Theobald S."/>
            <person name="Kildgaard S."/>
            <person name="Isbrandt T."/>
            <person name="Kuo A."/>
            <person name="Sato A."/>
            <person name="Lyhne E.K."/>
            <person name="Kogle M.E."/>
            <person name="Wiebenga A."/>
            <person name="Kun R.S."/>
            <person name="Lubbers R.J."/>
            <person name="Makela M.R."/>
            <person name="Barry K."/>
            <person name="Chovatia M."/>
            <person name="Clum A."/>
            <person name="Daum C."/>
            <person name="Haridas S."/>
            <person name="He G."/>
            <person name="LaButti K."/>
            <person name="Lipzen A."/>
            <person name="Mondo S."/>
            <person name="Riley R."/>
            <person name="Salamov A."/>
            <person name="Simmons B.A."/>
            <person name="Magnuson J.K."/>
            <person name="Henrissat B."/>
            <person name="Mortensen U.H."/>
            <person name="Larsen T.O."/>
            <person name="Devries R.P."/>
            <person name="Grigoriev I.V."/>
            <person name="Machida M."/>
            <person name="Baker S.E."/>
            <person name="Andersen M.R."/>
        </authorList>
    </citation>
    <scope>NUCLEOTIDE SEQUENCE [LARGE SCALE GENOMIC DNA]</scope>
    <source>
        <strain evidence="1 2">CBS 151.66</strain>
    </source>
</reference>
<proteinExistence type="predicted"/>
<dbReference type="Proteomes" id="UP000326565">
    <property type="component" value="Unassembled WGS sequence"/>
</dbReference>
<protein>
    <submittedName>
        <fullName evidence="1">Uncharacterized protein</fullName>
    </submittedName>
</protein>